<proteinExistence type="predicted"/>
<dbReference type="KEGG" id="gmc:GY4MC1_0589"/>
<dbReference type="PANTHER" id="PTHR46558:SF11">
    <property type="entry name" value="HTH-TYPE TRANSCRIPTIONAL REGULATOR XRE"/>
    <property type="match status" value="1"/>
</dbReference>
<sequence>MNILGKRLKYLREKFNYSQKKVAEAIGISNVQLSRYESGDRNPDPELIAAFADFYGVTTDYILGRTDDPQGYAPETNIDNIKDTKELNTLIKINELIKKYGIEQMGFFDIEKWKSLSEEEIEEIIKHFEWVVHKAKEKNKAAREGTED</sequence>
<dbReference type="PANTHER" id="PTHR46558">
    <property type="entry name" value="TRACRIPTIONAL REGULATORY PROTEIN-RELATED-RELATED"/>
    <property type="match status" value="1"/>
</dbReference>
<evidence type="ECO:0000259" key="2">
    <source>
        <dbReference type="PROSITE" id="PS50943"/>
    </source>
</evidence>
<dbReference type="InterPro" id="IPR001387">
    <property type="entry name" value="Cro/C1-type_HTH"/>
</dbReference>
<keyword evidence="1" id="KW-0238">DNA-binding</keyword>
<dbReference type="Gene3D" id="1.10.260.40">
    <property type="entry name" value="lambda repressor-like DNA-binding domains"/>
    <property type="match status" value="1"/>
</dbReference>
<dbReference type="InterPro" id="IPR010982">
    <property type="entry name" value="Lambda_DNA-bd_dom_sf"/>
</dbReference>
<dbReference type="CDD" id="cd00093">
    <property type="entry name" value="HTH_XRE"/>
    <property type="match status" value="1"/>
</dbReference>
<dbReference type="Pfam" id="PF01381">
    <property type="entry name" value="HTH_3"/>
    <property type="match status" value="1"/>
</dbReference>
<name>A0A7U3YCP7_GEOS0</name>
<evidence type="ECO:0000313" key="3">
    <source>
        <dbReference type="EMBL" id="ADP73417.1"/>
    </source>
</evidence>
<gene>
    <name evidence="3" type="ORF">GY4MC1_0589</name>
</gene>
<dbReference type="AlphaFoldDB" id="A0A7U3YCP7"/>
<dbReference type="EMBL" id="CP002293">
    <property type="protein sequence ID" value="ADP73417.1"/>
    <property type="molecule type" value="Genomic_DNA"/>
</dbReference>
<organism evidence="3">
    <name type="scientific">Geobacillus sp. (strain Y4.1MC1)</name>
    <dbReference type="NCBI Taxonomy" id="581103"/>
    <lineage>
        <taxon>Bacteria</taxon>
        <taxon>Bacillati</taxon>
        <taxon>Bacillota</taxon>
        <taxon>Bacilli</taxon>
        <taxon>Bacillales</taxon>
        <taxon>Anoxybacillaceae</taxon>
        <taxon>Geobacillus</taxon>
    </lineage>
</organism>
<dbReference type="GO" id="GO:0003677">
    <property type="term" value="F:DNA binding"/>
    <property type="evidence" value="ECO:0007669"/>
    <property type="project" value="UniProtKB-KW"/>
</dbReference>
<dbReference type="SUPFAM" id="SSF47413">
    <property type="entry name" value="lambda repressor-like DNA-binding domains"/>
    <property type="match status" value="1"/>
</dbReference>
<evidence type="ECO:0000256" key="1">
    <source>
        <dbReference type="ARBA" id="ARBA00023125"/>
    </source>
</evidence>
<protein>
    <submittedName>
        <fullName evidence="3">Helix-turn-helix domain protein</fullName>
    </submittedName>
</protein>
<accession>A0A7U3YCP7</accession>
<dbReference type="SMART" id="SM00530">
    <property type="entry name" value="HTH_XRE"/>
    <property type="match status" value="1"/>
</dbReference>
<dbReference type="PROSITE" id="PS50943">
    <property type="entry name" value="HTH_CROC1"/>
    <property type="match status" value="1"/>
</dbReference>
<reference evidence="3" key="1">
    <citation type="submission" date="2010-10" db="EMBL/GenBank/DDBJ databases">
        <title>Complete sequence of chromosome of Geobacillus sp. Y4.1MC1.</title>
        <authorList>
            <consortium name="US DOE Joint Genome Institute"/>
            <person name="Lucas S."/>
            <person name="Copeland A."/>
            <person name="Lapidus A."/>
            <person name="Cheng J.-F."/>
            <person name="Bruce D."/>
            <person name="Goodwin L."/>
            <person name="Pitluck S."/>
            <person name="Chertkov O."/>
            <person name="Zhang X."/>
            <person name="Detter J.C."/>
            <person name="Han C."/>
            <person name="Tapia R."/>
            <person name="Land M."/>
            <person name="Hauser L."/>
            <person name="Jeffries C."/>
            <person name="Kyrpides N."/>
            <person name="Ivanova N."/>
            <person name="Ovchinnikova G."/>
            <person name="Brumm P."/>
            <person name="Mead D."/>
            <person name="Woyke T."/>
        </authorList>
    </citation>
    <scope>NUCLEOTIDE SEQUENCE [LARGE SCALE GENOMIC DNA]</scope>
    <source>
        <strain evidence="3">Y4.1MC1</strain>
    </source>
</reference>
<feature type="domain" description="HTH cro/C1-type" evidence="2">
    <location>
        <begin position="8"/>
        <end position="62"/>
    </location>
</feature>